<comment type="caution">
    <text evidence="6">The sequence shown here is derived from an EMBL/GenBank/DDBJ whole genome shotgun (WGS) entry which is preliminary data.</text>
</comment>
<dbReference type="Pfam" id="PF00753">
    <property type="entry name" value="Lactamase_B"/>
    <property type="match status" value="1"/>
</dbReference>
<feature type="domain" description="Metallo-beta-lactamase" evidence="5">
    <location>
        <begin position="6"/>
        <end position="148"/>
    </location>
</feature>
<comment type="cofactor">
    <cofactor evidence="1">
        <name>Zn(2+)</name>
        <dbReference type="ChEBI" id="CHEBI:29105"/>
    </cofactor>
</comment>
<dbReference type="Proteomes" id="UP001057375">
    <property type="component" value="Unassembled WGS sequence"/>
</dbReference>
<accession>A0ABQ5KGL9</accession>
<protein>
    <recommendedName>
        <fullName evidence="5">Metallo-beta-lactamase domain-containing protein</fullName>
    </recommendedName>
</protein>
<evidence type="ECO:0000313" key="6">
    <source>
        <dbReference type="EMBL" id="GKT31646.1"/>
    </source>
</evidence>
<reference evidence="6" key="1">
    <citation type="submission" date="2022-03" db="EMBL/GenBank/DDBJ databases">
        <title>Draft genome sequence of Aduncisulcus paluster, a free-living microaerophilic Fornicata.</title>
        <authorList>
            <person name="Yuyama I."/>
            <person name="Kume K."/>
            <person name="Tamura T."/>
            <person name="Inagaki Y."/>
            <person name="Hashimoto T."/>
        </authorList>
    </citation>
    <scope>NUCLEOTIDE SEQUENCE</scope>
    <source>
        <strain evidence="6">NY0171</strain>
    </source>
</reference>
<dbReference type="PANTHER" id="PTHR46233:SF3">
    <property type="entry name" value="HYDROXYACYLGLUTATHIONE HYDROLASE GLOC"/>
    <property type="match status" value="1"/>
</dbReference>
<proteinExistence type="predicted"/>
<evidence type="ECO:0000259" key="5">
    <source>
        <dbReference type="SMART" id="SM00849"/>
    </source>
</evidence>
<keyword evidence="2" id="KW-0479">Metal-binding</keyword>
<dbReference type="CDD" id="cd06262">
    <property type="entry name" value="metallo-hydrolase-like_MBL-fold"/>
    <property type="match status" value="1"/>
</dbReference>
<evidence type="ECO:0000313" key="7">
    <source>
        <dbReference type="Proteomes" id="UP001057375"/>
    </source>
</evidence>
<gene>
    <name evidence="6" type="ORF">ADUPG1_002083</name>
</gene>
<keyword evidence="4" id="KW-0862">Zinc</keyword>
<feature type="non-terminal residue" evidence="6">
    <location>
        <position position="1"/>
    </location>
</feature>
<dbReference type="SUPFAM" id="SSF56281">
    <property type="entry name" value="Metallo-hydrolase/oxidoreductase"/>
    <property type="match status" value="1"/>
</dbReference>
<dbReference type="Gene3D" id="3.60.15.10">
    <property type="entry name" value="Ribonuclease Z/Hydroxyacylglutathione hydrolase-like"/>
    <property type="match status" value="1"/>
</dbReference>
<dbReference type="SMART" id="SM00849">
    <property type="entry name" value="Lactamase_B"/>
    <property type="match status" value="1"/>
</dbReference>
<dbReference type="InterPro" id="IPR051453">
    <property type="entry name" value="MBL_Glyoxalase_II"/>
</dbReference>
<evidence type="ECO:0000256" key="4">
    <source>
        <dbReference type="ARBA" id="ARBA00022833"/>
    </source>
</evidence>
<dbReference type="PANTHER" id="PTHR46233">
    <property type="entry name" value="HYDROXYACYLGLUTATHIONE HYDROLASE GLOC"/>
    <property type="match status" value="1"/>
</dbReference>
<evidence type="ECO:0000256" key="3">
    <source>
        <dbReference type="ARBA" id="ARBA00022801"/>
    </source>
</evidence>
<keyword evidence="3" id="KW-0378">Hydrolase</keyword>
<organism evidence="6 7">
    <name type="scientific">Aduncisulcus paluster</name>
    <dbReference type="NCBI Taxonomy" id="2918883"/>
    <lineage>
        <taxon>Eukaryota</taxon>
        <taxon>Metamonada</taxon>
        <taxon>Carpediemonas-like organisms</taxon>
        <taxon>Aduncisulcus</taxon>
    </lineage>
</organism>
<dbReference type="EMBL" id="BQXS01002212">
    <property type="protein sequence ID" value="GKT31646.1"/>
    <property type="molecule type" value="Genomic_DNA"/>
</dbReference>
<keyword evidence="7" id="KW-1185">Reference proteome</keyword>
<sequence>VRADLEKKGVRVSRVILTHYHPDHAGGACVFEEAQVMCSVHYEDNYKNCAFVWDKDQVYRKPDLSLSEGSSIEFGSFKMEFFETPGHSKCSISILINKAILLGGDLIMKDACDQAMLPYICRDGGIAEHIVSLNRLKALSPERMILSHGSALEGKDTIRNHIDLRLSYLEAVLNQDTGSEKLDALKNSKHFHWDDTWHENNIKQFNEFENGGK</sequence>
<evidence type="ECO:0000256" key="1">
    <source>
        <dbReference type="ARBA" id="ARBA00001947"/>
    </source>
</evidence>
<evidence type="ECO:0000256" key="2">
    <source>
        <dbReference type="ARBA" id="ARBA00022723"/>
    </source>
</evidence>
<dbReference type="InterPro" id="IPR036866">
    <property type="entry name" value="RibonucZ/Hydroxyglut_hydro"/>
</dbReference>
<name>A0ABQ5KGL9_9EUKA</name>
<dbReference type="InterPro" id="IPR001279">
    <property type="entry name" value="Metallo-B-lactamas"/>
</dbReference>